<evidence type="ECO:0000256" key="1">
    <source>
        <dbReference type="SAM" id="MobiDB-lite"/>
    </source>
</evidence>
<reference evidence="2" key="1">
    <citation type="submission" date="2022-10" db="EMBL/GenBank/DDBJ databases">
        <authorList>
            <person name="Byrne P K."/>
        </authorList>
    </citation>
    <scope>NUCLEOTIDE SEQUENCE</scope>
    <source>
        <strain evidence="2">CBS7001</strain>
    </source>
</reference>
<name>A0AA35J4N7_SACUV</name>
<feature type="region of interest" description="Disordered" evidence="1">
    <location>
        <begin position="316"/>
        <end position="354"/>
    </location>
</feature>
<dbReference type="EMBL" id="OX365923">
    <property type="protein sequence ID" value="CAI4046529.1"/>
    <property type="molecule type" value="Genomic_DNA"/>
</dbReference>
<dbReference type="Proteomes" id="UP001162090">
    <property type="component" value="Chromosome 12"/>
</dbReference>
<dbReference type="GO" id="GO:0000182">
    <property type="term" value="F:rDNA binding"/>
    <property type="evidence" value="ECO:0007669"/>
    <property type="project" value="TreeGrafter"/>
</dbReference>
<dbReference type="GO" id="GO:0000500">
    <property type="term" value="C:RNA polymerase I upstream activating factor complex"/>
    <property type="evidence" value="ECO:0007669"/>
    <property type="project" value="InterPro"/>
</dbReference>
<dbReference type="GO" id="GO:0006361">
    <property type="term" value="P:transcription initiation at RNA polymerase I promoter"/>
    <property type="evidence" value="ECO:0007669"/>
    <property type="project" value="TreeGrafter"/>
</dbReference>
<protein>
    <submittedName>
        <fullName evidence="2">SUVC12G1945 protein</fullName>
    </submittedName>
</protein>
<dbReference type="GO" id="GO:0042790">
    <property type="term" value="P:nucleolar large rRNA transcription by RNA polymerase I"/>
    <property type="evidence" value="ECO:0007669"/>
    <property type="project" value="InterPro"/>
</dbReference>
<organism evidence="2 3">
    <name type="scientific">Saccharomyces uvarum</name>
    <name type="common">Yeast</name>
    <name type="synonym">Saccharomyces bayanus var. uvarum</name>
    <dbReference type="NCBI Taxonomy" id="230603"/>
    <lineage>
        <taxon>Eukaryota</taxon>
        <taxon>Fungi</taxon>
        <taxon>Dikarya</taxon>
        <taxon>Ascomycota</taxon>
        <taxon>Saccharomycotina</taxon>
        <taxon>Saccharomycetes</taxon>
        <taxon>Saccharomycetales</taxon>
        <taxon>Saccharomycetaceae</taxon>
        <taxon>Saccharomyces</taxon>
    </lineage>
</organism>
<dbReference type="PANTHER" id="PTHR28079">
    <property type="entry name" value="RNA POLYMERASE I-SPECIFIC TRANSCRIPTION INITIATION FACTOR RRN5"/>
    <property type="match status" value="1"/>
</dbReference>
<dbReference type="GO" id="GO:0001181">
    <property type="term" value="F:RNA polymerase I general transcription initiation factor activity"/>
    <property type="evidence" value="ECO:0007669"/>
    <property type="project" value="TreeGrafter"/>
</dbReference>
<evidence type="ECO:0000313" key="3">
    <source>
        <dbReference type="Proteomes" id="UP001162090"/>
    </source>
</evidence>
<accession>A0AA35J4N7</accession>
<feature type="region of interest" description="Disordered" evidence="1">
    <location>
        <begin position="236"/>
        <end position="256"/>
    </location>
</feature>
<dbReference type="InterPro" id="IPR039601">
    <property type="entry name" value="Rrn5"/>
</dbReference>
<sequence>MTVESQQLRKYIALYNREVEEFHGGAAAGRPREFHPSQVHVKSTHEKASARDASVETSLGVEWDSEEKETFFWCLSRYSIHRVEEWRPLLPRKSAMEILGYYKLLRRASARASSRKAGDDEGSAPIAYEMSSGWVALETQLSEAAGEAAGEAPATEEGDAEEGRLLIDHDSWRRRWEAIYSHSRIAEIRPLPRHALPLSRGAAEALERSVRRYTRVLLWCTALAGMASRSVVAASASADENATANENAGRGRRSLPTVVTRRQVERALCTEARARDLHVLPRCVARTLRKWELDYPREGKLFRTREMARLFLQSQLSRRDPPPPPRHHHDHQIDDDTASESGSEPERDEIDDADLIRSALHENRLLKWLSK</sequence>
<dbReference type="AlphaFoldDB" id="A0AA35J4N7"/>
<gene>
    <name evidence="2" type="primary">SUVC12G1945</name>
    <name evidence="2" type="ORF">SUVC_12G1945</name>
</gene>
<evidence type="ECO:0000313" key="2">
    <source>
        <dbReference type="EMBL" id="CAI4046529.1"/>
    </source>
</evidence>
<dbReference type="PANTHER" id="PTHR28079:SF1">
    <property type="entry name" value="RNA POLYMERASE I-SPECIFIC TRANSCRIPTION INITIATION FACTOR RRN5"/>
    <property type="match status" value="1"/>
</dbReference>
<proteinExistence type="predicted"/>
<feature type="compositionally biased region" description="Low complexity" evidence="1">
    <location>
        <begin position="236"/>
        <end position="248"/>
    </location>
</feature>